<proteinExistence type="predicted"/>
<comment type="caution">
    <text evidence="2">The sequence shown here is derived from an EMBL/GenBank/DDBJ whole genome shotgun (WGS) entry which is preliminary data.</text>
</comment>
<dbReference type="EMBL" id="LYPA01000068">
    <property type="protein sequence ID" value="OBR64004.1"/>
    <property type="molecule type" value="Genomic_DNA"/>
</dbReference>
<feature type="transmembrane region" description="Helical" evidence="1">
    <location>
        <begin position="40"/>
        <end position="58"/>
    </location>
</feature>
<dbReference type="Proteomes" id="UP000092024">
    <property type="component" value="Unassembled WGS sequence"/>
</dbReference>
<keyword evidence="1" id="KW-0472">Membrane</keyword>
<accession>A0A1A5YEJ5</accession>
<reference evidence="2 3" key="1">
    <citation type="submission" date="2016-05" db="EMBL/GenBank/DDBJ databases">
        <title>Paenibacillus oryzae. sp. nov., isolated from the rice root.</title>
        <authorList>
            <person name="Zhang J."/>
            <person name="Zhang X."/>
        </authorList>
    </citation>
    <scope>NUCLEOTIDE SEQUENCE [LARGE SCALE GENOMIC DNA]</scope>
    <source>
        <strain evidence="2 3">1DrF-4</strain>
    </source>
</reference>
<feature type="transmembrane region" description="Helical" evidence="1">
    <location>
        <begin position="70"/>
        <end position="100"/>
    </location>
</feature>
<dbReference type="AlphaFoldDB" id="A0A1A5YEJ5"/>
<evidence type="ECO:0000313" key="2">
    <source>
        <dbReference type="EMBL" id="OBR64004.1"/>
    </source>
</evidence>
<keyword evidence="1" id="KW-0812">Transmembrane</keyword>
<gene>
    <name evidence="2" type="ORF">A7K91_11460</name>
</gene>
<keyword evidence="1" id="KW-1133">Transmembrane helix</keyword>
<name>A0A1A5YEJ5_9BACL</name>
<keyword evidence="3" id="KW-1185">Reference proteome</keyword>
<evidence type="ECO:0000313" key="3">
    <source>
        <dbReference type="Proteomes" id="UP000092024"/>
    </source>
</evidence>
<feature type="transmembrane region" description="Helical" evidence="1">
    <location>
        <begin position="120"/>
        <end position="153"/>
    </location>
</feature>
<sequence>MNQATQAAAATDASGTTNFSDIVKNSVLENFSSDISLTKILLTLGIAFIIGLFIFLLYRRIFSGVLYSKSFNVSLIGMTMITATVIIAINSNLVLSLGMVGALSIVRFRTPIKDPTDLIFLFWAAVAGIVTGAGFYNLAIVGSIVIGLVLFFFVKGGAVETPFLLVVNCSNDAAEEAVGKEIAKNAKKFNVKQKTVSPGSIEITYEVRLREGSGRFVNSLSELGDVSSAVLISYNGDYVS</sequence>
<protein>
    <submittedName>
        <fullName evidence="2">DUF4956 domain-containing protein</fullName>
    </submittedName>
</protein>
<dbReference type="OrthoDB" id="9803265at2"/>
<evidence type="ECO:0000256" key="1">
    <source>
        <dbReference type="SAM" id="Phobius"/>
    </source>
</evidence>
<dbReference type="RefSeq" id="WP_068685667.1">
    <property type="nucleotide sequence ID" value="NZ_LYPA01000068.1"/>
</dbReference>
<dbReference type="STRING" id="1844972.A7K91_11460"/>
<organism evidence="2 3">
    <name type="scientific">Paenibacillus oryzae</name>
    <dbReference type="NCBI Taxonomy" id="1844972"/>
    <lineage>
        <taxon>Bacteria</taxon>
        <taxon>Bacillati</taxon>
        <taxon>Bacillota</taxon>
        <taxon>Bacilli</taxon>
        <taxon>Bacillales</taxon>
        <taxon>Paenibacillaceae</taxon>
        <taxon>Paenibacillus</taxon>
    </lineage>
</organism>